<organism evidence="1 2">
    <name type="scientific">Enterococcus faecium (strain ATCC BAA-472 / TX0016 / DO)</name>
    <dbReference type="NCBI Taxonomy" id="333849"/>
    <lineage>
        <taxon>Bacteria</taxon>
        <taxon>Bacillati</taxon>
        <taxon>Bacillota</taxon>
        <taxon>Bacilli</taxon>
        <taxon>Lactobacillales</taxon>
        <taxon>Enterococcaceae</taxon>
        <taxon>Enterococcus</taxon>
    </lineage>
</organism>
<dbReference type="InterPro" id="IPR046004">
    <property type="entry name" value="DUF5960"/>
</dbReference>
<dbReference type="HOGENOM" id="CLU_149225_0_0_9"/>
<proteinExistence type="predicted"/>
<evidence type="ECO:0000313" key="2">
    <source>
        <dbReference type="Proteomes" id="UP000005269"/>
    </source>
</evidence>
<dbReference type="EMBL" id="CP003583">
    <property type="protein sequence ID" value="AFK59375.1"/>
    <property type="molecule type" value="Genomic_DNA"/>
</dbReference>
<protein>
    <submittedName>
        <fullName evidence="1">Uncharacterized protein</fullName>
    </submittedName>
</protein>
<dbReference type="Pfam" id="PF19385">
    <property type="entry name" value="DUF5960"/>
    <property type="match status" value="1"/>
</dbReference>
<evidence type="ECO:0000313" key="1">
    <source>
        <dbReference type="EMBL" id="AFK59375.1"/>
    </source>
</evidence>
<keyword evidence="2" id="KW-1185">Reference proteome</keyword>
<accession>Q3XZ19</accession>
<name>Q3XZ19_ENTFD</name>
<dbReference type="Proteomes" id="UP000005269">
    <property type="component" value="Chromosome"/>
</dbReference>
<gene>
    <name evidence="1" type="ORF">HMPREF0351_11751</name>
</gene>
<dbReference type="KEGG" id="efu:HMPREF0351_11751"/>
<dbReference type="AlphaFoldDB" id="Q3XZ19"/>
<reference evidence="1 2" key="1">
    <citation type="journal article" date="2012" name="BMC Microbiol.">
        <title>Complete genome sequence of Enterococcus faecium strain TX16 and comparative genomic analysis of Enterococcus faecium genomes.</title>
        <authorList>
            <person name="Qin X."/>
            <person name="Galloway-Pena J.R."/>
            <person name="Sillanpaa J."/>
            <person name="Hyeob Roh J."/>
            <person name="Nallapareddy S.R."/>
            <person name="Chowdhury S."/>
            <person name="Bourgogne A."/>
            <person name="Choudhury T."/>
            <person name="Munzy D.M."/>
            <person name="Buhay C.J."/>
            <person name="Ding Y."/>
            <person name="Dugan-Rocha S."/>
            <person name="Liu W."/>
            <person name="Kovar C."/>
            <person name="Sodergren E."/>
            <person name="Highlander S."/>
            <person name="Petrosino J.F."/>
            <person name="Worley K.C."/>
            <person name="Gibbs R.A."/>
            <person name="Weinstock G.M."/>
            <person name="Murray B.E."/>
        </authorList>
    </citation>
    <scope>NUCLEOTIDE SEQUENCE [LARGE SCALE GENOMIC DNA]</scope>
    <source>
        <strain evidence="2">ATCC BAA-472 / TX0016 / DO</strain>
    </source>
</reference>
<sequence>MIFLLYKKNISSYTLFEVNIMLMEGKTQLWFKFDPSNRFVKDFYKVWDSEVFFLAIEDSLLINLYYSNKNYFKIPATKTRMKKDVYFLFDIVTDVPDARSDHRRYDYLKYTFVDPERYKD</sequence>